<evidence type="ECO:0000256" key="1">
    <source>
        <dbReference type="SAM" id="Phobius"/>
    </source>
</evidence>
<reference evidence="3" key="1">
    <citation type="journal article" date="2019" name="Int. J. Syst. Evol. Microbiol.">
        <title>The Global Catalogue of Microorganisms (GCM) 10K type strain sequencing project: providing services to taxonomists for standard genome sequencing and annotation.</title>
        <authorList>
            <consortium name="The Broad Institute Genomics Platform"/>
            <consortium name="The Broad Institute Genome Sequencing Center for Infectious Disease"/>
            <person name="Wu L."/>
            <person name="Ma J."/>
        </authorList>
    </citation>
    <scope>NUCLEOTIDE SEQUENCE [LARGE SCALE GENOMIC DNA]</scope>
    <source>
        <strain evidence="3">JCM 13022</strain>
    </source>
</reference>
<feature type="transmembrane region" description="Helical" evidence="1">
    <location>
        <begin position="53"/>
        <end position="71"/>
    </location>
</feature>
<keyword evidence="1" id="KW-0812">Transmembrane</keyword>
<organism evidence="2 3">
    <name type="scientific">Prauserella alba</name>
    <dbReference type="NCBI Taxonomy" id="176898"/>
    <lineage>
        <taxon>Bacteria</taxon>
        <taxon>Bacillati</taxon>
        <taxon>Actinomycetota</taxon>
        <taxon>Actinomycetes</taxon>
        <taxon>Pseudonocardiales</taxon>
        <taxon>Pseudonocardiaceae</taxon>
        <taxon>Prauserella</taxon>
    </lineage>
</organism>
<gene>
    <name evidence="2" type="ORF">GCM10009675_48200</name>
</gene>
<name>A0ABP4GBB4_9PSEU</name>
<feature type="transmembrane region" description="Helical" evidence="1">
    <location>
        <begin position="104"/>
        <end position="124"/>
    </location>
</feature>
<accession>A0ABP4GBB4</accession>
<feature type="transmembrane region" description="Helical" evidence="1">
    <location>
        <begin position="27"/>
        <end position="47"/>
    </location>
</feature>
<dbReference type="EMBL" id="BAAALM010000018">
    <property type="protein sequence ID" value="GAA1219803.1"/>
    <property type="molecule type" value="Genomic_DNA"/>
</dbReference>
<feature type="transmembrane region" description="Helical" evidence="1">
    <location>
        <begin position="130"/>
        <end position="148"/>
    </location>
</feature>
<keyword evidence="1" id="KW-1133">Transmembrane helix</keyword>
<evidence type="ECO:0000313" key="3">
    <source>
        <dbReference type="Proteomes" id="UP001500467"/>
    </source>
</evidence>
<comment type="caution">
    <text evidence="2">The sequence shown here is derived from an EMBL/GenBank/DDBJ whole genome shotgun (WGS) entry which is preliminary data.</text>
</comment>
<keyword evidence="1" id="KW-0472">Membrane</keyword>
<evidence type="ECO:0008006" key="4">
    <source>
        <dbReference type="Google" id="ProtNLM"/>
    </source>
</evidence>
<evidence type="ECO:0000313" key="2">
    <source>
        <dbReference type="EMBL" id="GAA1219803.1"/>
    </source>
</evidence>
<proteinExistence type="predicted"/>
<protein>
    <recommendedName>
        <fullName evidence="4">PH domain-containing protein</fullName>
    </recommendedName>
</protein>
<dbReference type="Proteomes" id="UP001500467">
    <property type="component" value="Unassembled WGS sequence"/>
</dbReference>
<keyword evidence="3" id="KW-1185">Reference proteome</keyword>
<sequence>MPGVTTPEPPLARRGPDGSGWRTRANLMVPVLLSLFGLAMVVCAGLPVVDAPAGGRVLLAACGVVLVLLALPNGRRGGAPGYPITHGGVAATAIPRRGIRLSSALATLVLGTTLVVAAVGSWRSDGEPEPVMFVIGGLIALAGAVAAFHPRARRPAPLLVNGRGLAVPDGGGYVETPWSEVASIGRGWTFVGRRWTFPRHYRNHIVVTGHDGACLTLLPAERFAGRPAAVLALLQSRHAEYTGD</sequence>